<dbReference type="Proteomes" id="UP000036367">
    <property type="component" value="Unassembled WGS sequence"/>
</dbReference>
<reference evidence="2" key="1">
    <citation type="submission" date="2015-05" db="EMBL/GenBank/DDBJ databases">
        <title>Permanent draft genome of Rhodopirellula islandicus K833.</title>
        <authorList>
            <person name="Kizina J."/>
            <person name="Richter M."/>
            <person name="Glockner F.O."/>
            <person name="Harder J."/>
        </authorList>
    </citation>
    <scope>NUCLEOTIDE SEQUENCE [LARGE SCALE GENOMIC DNA]</scope>
    <source>
        <strain evidence="2">K833</strain>
    </source>
</reference>
<gene>
    <name evidence="2" type="ORF">RISK_003015</name>
</gene>
<proteinExistence type="predicted"/>
<organism evidence="2 3">
    <name type="scientific">Rhodopirellula islandica</name>
    <dbReference type="NCBI Taxonomy" id="595434"/>
    <lineage>
        <taxon>Bacteria</taxon>
        <taxon>Pseudomonadati</taxon>
        <taxon>Planctomycetota</taxon>
        <taxon>Planctomycetia</taxon>
        <taxon>Pirellulales</taxon>
        <taxon>Pirellulaceae</taxon>
        <taxon>Rhodopirellula</taxon>
    </lineage>
</organism>
<accession>A0A0J1BDS3</accession>
<evidence type="ECO:0000256" key="1">
    <source>
        <dbReference type="SAM" id="MobiDB-lite"/>
    </source>
</evidence>
<sequence>MLADAVAASGLAFTESAQSRRMRRLNADAHEMDTSYNLTVSEADGDEVSVQVRDVDEFLNANEQLFAELLRSIPDCHCTIDFSWDFPATSAGQYNCFPTALLNRLGVLGVDLKVSVYATSENAANHPMQPSGEVGRIEMDDQPSPPADR</sequence>
<evidence type="ECO:0000313" key="2">
    <source>
        <dbReference type="EMBL" id="KLU04747.1"/>
    </source>
</evidence>
<feature type="region of interest" description="Disordered" evidence="1">
    <location>
        <begin position="123"/>
        <end position="149"/>
    </location>
</feature>
<dbReference type="EMBL" id="LECT01000025">
    <property type="protein sequence ID" value="KLU04747.1"/>
    <property type="molecule type" value="Genomic_DNA"/>
</dbReference>
<protein>
    <submittedName>
        <fullName evidence="2">Uncharacterized protein</fullName>
    </submittedName>
</protein>
<name>A0A0J1BDS3_RHOIS</name>
<evidence type="ECO:0000313" key="3">
    <source>
        <dbReference type="Proteomes" id="UP000036367"/>
    </source>
</evidence>
<dbReference type="AlphaFoldDB" id="A0A0J1BDS3"/>
<dbReference type="PATRIC" id="fig|595434.4.peg.2875"/>
<comment type="caution">
    <text evidence="2">The sequence shown here is derived from an EMBL/GenBank/DDBJ whole genome shotgun (WGS) entry which is preliminary data.</text>
</comment>
<keyword evidence="3" id="KW-1185">Reference proteome</keyword>